<dbReference type="InterPro" id="IPR011989">
    <property type="entry name" value="ARM-like"/>
</dbReference>
<dbReference type="InterPro" id="IPR016024">
    <property type="entry name" value="ARM-type_fold"/>
</dbReference>
<dbReference type="GO" id="GO:0030122">
    <property type="term" value="C:AP-2 adaptor complex"/>
    <property type="evidence" value="ECO:0007669"/>
    <property type="project" value="InterPro"/>
</dbReference>
<evidence type="ECO:0000259" key="10">
    <source>
        <dbReference type="SMART" id="SM00809"/>
    </source>
</evidence>
<dbReference type="GO" id="GO:0006886">
    <property type="term" value="P:intracellular protein transport"/>
    <property type="evidence" value="ECO:0007669"/>
    <property type="project" value="UniProtKB-UniRule"/>
</dbReference>
<keyword evidence="3 7" id="KW-0254">Endocytosis</keyword>
<feature type="binding site" evidence="8">
    <location>
        <begin position="56"/>
        <end position="60"/>
    </location>
    <ligand>
        <name>a 1,2-diacyl-sn-glycero-3-phospho-(1D-myo-inositol-3,4,5-trisphosphate)</name>
        <dbReference type="ChEBI" id="CHEBI:57836"/>
    </ligand>
</feature>
<evidence type="ECO:0000256" key="9">
    <source>
        <dbReference type="SAM" id="MobiDB-lite"/>
    </source>
</evidence>
<keyword evidence="2 7" id="KW-0813">Transport</keyword>
<dbReference type="InterPro" id="IPR009028">
    <property type="entry name" value="Coatomer/calthrin_app_sub_C"/>
</dbReference>
<dbReference type="Pfam" id="PF02296">
    <property type="entry name" value="Alpha_adaptin_C"/>
    <property type="match status" value="1"/>
</dbReference>
<dbReference type="InterPro" id="IPR002553">
    <property type="entry name" value="Clathrin/coatomer_adapt-like_N"/>
</dbReference>
<feature type="domain" description="Clathrin adaptor alpha/beta/gamma-adaptin appendage Ig-like subdomain" evidence="10">
    <location>
        <begin position="713"/>
        <end position="827"/>
    </location>
</feature>
<dbReference type="InterPro" id="IPR008152">
    <property type="entry name" value="Clathrin_a/b/g-adaptin_app_Ig"/>
</dbReference>
<evidence type="ECO:0000313" key="11">
    <source>
        <dbReference type="EMBL" id="KAI6659822.1"/>
    </source>
</evidence>
<reference evidence="11 12" key="1">
    <citation type="journal article" date="2023" name="BMC Biol.">
        <title>The compact genome of the sponge Oopsacas minuta (Hexactinellida) is lacking key metazoan core genes.</title>
        <authorList>
            <person name="Santini S."/>
            <person name="Schenkelaars Q."/>
            <person name="Jourda C."/>
            <person name="Duchesne M."/>
            <person name="Belahbib H."/>
            <person name="Rocher C."/>
            <person name="Selva M."/>
            <person name="Riesgo A."/>
            <person name="Vervoort M."/>
            <person name="Leys S.P."/>
            <person name="Kodjabachian L."/>
            <person name="Le Bivic A."/>
            <person name="Borchiellini C."/>
            <person name="Claverie J.M."/>
            <person name="Renard E."/>
        </authorList>
    </citation>
    <scope>NUCLEOTIDE SEQUENCE [LARGE SCALE GENOMIC DNA]</scope>
    <source>
        <strain evidence="11">SPO-2</strain>
    </source>
</reference>
<evidence type="ECO:0000256" key="4">
    <source>
        <dbReference type="ARBA" id="ARBA00022927"/>
    </source>
</evidence>
<gene>
    <name evidence="11" type="ORF">LOD99_10601</name>
</gene>
<dbReference type="AlphaFoldDB" id="A0AAV7KEP8"/>
<proteinExistence type="inferred from homology"/>
<dbReference type="EMBL" id="JAKMXF010000046">
    <property type="protein sequence ID" value="KAI6659822.1"/>
    <property type="molecule type" value="Genomic_DNA"/>
</dbReference>
<dbReference type="PIRSF" id="PIRSF037091">
    <property type="entry name" value="AP2_complex_alpha"/>
    <property type="match status" value="1"/>
</dbReference>
<dbReference type="PANTHER" id="PTHR22780">
    <property type="entry name" value="ADAPTIN, ALPHA/GAMMA/EPSILON"/>
    <property type="match status" value="1"/>
</dbReference>
<sequence>MSAKGPDSMKGLTIFIGDIRNCKSKEAEVKRIQKELSNIRGKFKTDKGLEGYQKKKYVCKLLFIFLLGTEIDIGYQEAINLLSSVKYSEKHIGYLFITVLGTPTPEMERSVLQAIRNDLRSRISINVSLALQAVANIGSELMAQDLGHEIPQILMNRSMDDFVRQNAALSWLKLIRVQPALFSGAIEENGAQLGQLINDKNLGVVTSALGLLQEMAIHNPEPIKGAVGHAISRLSKLVQGQPNEFEDYGYHFVVAPWLTVKLIRFLQYFSPPEDTLIRSRLNEALDSILNKVQEPPQSKKIYHSNAKNAILFEAIYLIIHLEYEHAFMIRACNHIGSFMQHKEANLRYLTIEVMVLLGASEICHGAVVKHLETVLTTLKTDRDISIRQRCADLLYSMCDHENAENIISELLSYLEKADYAIREELVLKIAILAERFAVDFLWYVNSILNLIRVGGDFVSEEVWHRVIQIVINREDIQGYAAKLCFEALQAPACHETMLKVGGYILGEFGNNIAGDPRSSPYIQFRLLHSKFLLCSHDTRAILLSTYMKFMNLFPELRPTIQAEMSKKNQIRNANVELQQRAVEYLSLSRIGNDALLGKVLEEMPPFPEKESSLMAMLRKKAPSVPLHKEDKIASAGSSGDLQRHVNPSPQPVPSTLLETASKRSPPASSTPVVQSAALLELGNSVNGNAPLSELILAPNLDGSEPGNIDDVKKDFLLKNNGVLFENDLIQIGVKSEFTNRIGKLNIFFGNKSNSQLNNFEVAIIMSSDTSQALQITPQSNPPSTIASGAQEQQVLQIECLGSFRTPPSLDVTFLLAGGSNKYTLYIPVFLSKFLESTQMSQDNFFARWKLLAGDKESQRIFPATKKIDKSIVCNVLSSFGLAVLPDIDPNVSNYVSAGIVQIKDAPSGVLLRLEPNEVTNMYRLTIRSSKGSVSETLQFLLTDQF</sequence>
<dbReference type="InterPro" id="IPR013041">
    <property type="entry name" value="Clathrin_app_Ig-like_sf"/>
</dbReference>
<dbReference type="SMART" id="SM00809">
    <property type="entry name" value="Alpha_adaptinC2"/>
    <property type="match status" value="1"/>
</dbReference>
<dbReference type="SUPFAM" id="SSF55711">
    <property type="entry name" value="Subdomain of clathrin and coatomer appendage domain"/>
    <property type="match status" value="1"/>
</dbReference>
<dbReference type="Pfam" id="PF01602">
    <property type="entry name" value="Adaptin_N"/>
    <property type="match status" value="1"/>
</dbReference>
<dbReference type="Gene3D" id="1.25.10.10">
    <property type="entry name" value="Leucine-rich Repeat Variant"/>
    <property type="match status" value="1"/>
</dbReference>
<feature type="region of interest" description="Disordered" evidence="9">
    <location>
        <begin position="635"/>
        <end position="671"/>
    </location>
</feature>
<dbReference type="InterPro" id="IPR050840">
    <property type="entry name" value="Adaptor_Complx_Large_Subunit"/>
</dbReference>
<evidence type="ECO:0000256" key="8">
    <source>
        <dbReference type="PIRSR" id="PIRSR037091-1"/>
    </source>
</evidence>
<evidence type="ECO:0000256" key="6">
    <source>
        <dbReference type="ARBA" id="ARBA00023176"/>
    </source>
</evidence>
<dbReference type="InterPro" id="IPR003164">
    <property type="entry name" value="Clathrin_a-adaptin_app_sub_C"/>
</dbReference>
<name>A0AAV7KEP8_9METZ</name>
<comment type="similarity">
    <text evidence="7">Belongs to the adaptor complexes large subunit family.</text>
</comment>
<organism evidence="11 12">
    <name type="scientific">Oopsacas minuta</name>
    <dbReference type="NCBI Taxonomy" id="111878"/>
    <lineage>
        <taxon>Eukaryota</taxon>
        <taxon>Metazoa</taxon>
        <taxon>Porifera</taxon>
        <taxon>Hexactinellida</taxon>
        <taxon>Hexasterophora</taxon>
        <taxon>Lyssacinosida</taxon>
        <taxon>Leucopsacidae</taxon>
        <taxon>Oopsacas</taxon>
    </lineage>
</organism>
<comment type="caution">
    <text evidence="11">The sequence shown here is derived from an EMBL/GenBank/DDBJ whole genome shotgun (WGS) entry which is preliminary data.</text>
</comment>
<protein>
    <recommendedName>
        <fullName evidence="7">AP-2 complex subunit alpha</fullName>
    </recommendedName>
</protein>
<dbReference type="Pfam" id="PF02883">
    <property type="entry name" value="Alpha_adaptinC2"/>
    <property type="match status" value="1"/>
</dbReference>
<keyword evidence="12" id="KW-1185">Reference proteome</keyword>
<evidence type="ECO:0000256" key="3">
    <source>
        <dbReference type="ARBA" id="ARBA00022583"/>
    </source>
</evidence>
<dbReference type="Proteomes" id="UP001165289">
    <property type="component" value="Unassembled WGS sequence"/>
</dbReference>
<keyword evidence="5 7" id="KW-0472">Membrane</keyword>
<dbReference type="InterPro" id="IPR012295">
    <property type="entry name" value="TBP_dom_sf"/>
</dbReference>
<evidence type="ECO:0000256" key="2">
    <source>
        <dbReference type="ARBA" id="ARBA00022448"/>
    </source>
</evidence>
<accession>A0AAV7KEP8</accession>
<evidence type="ECO:0000256" key="7">
    <source>
        <dbReference type="PIRNR" id="PIRNR037091"/>
    </source>
</evidence>
<evidence type="ECO:0000256" key="1">
    <source>
        <dbReference type="ARBA" id="ARBA00004277"/>
    </source>
</evidence>
<dbReference type="SUPFAM" id="SSF48371">
    <property type="entry name" value="ARM repeat"/>
    <property type="match status" value="1"/>
</dbReference>
<evidence type="ECO:0000256" key="5">
    <source>
        <dbReference type="ARBA" id="ARBA00023136"/>
    </source>
</evidence>
<comment type="function">
    <text evidence="7">Adaptins are components of the adaptor complexes which link clathrin to receptors in coated vesicles. Clathrin-associated protein complexes are believed to interact with the cytoplasmic tails of membrane proteins, leading to their selection and concentration.</text>
</comment>
<dbReference type="GO" id="GO:0072583">
    <property type="term" value="P:clathrin-dependent endocytosis"/>
    <property type="evidence" value="ECO:0007669"/>
    <property type="project" value="InterPro"/>
</dbReference>
<keyword evidence="6 7" id="KW-0168">Coated pit</keyword>
<dbReference type="Gene3D" id="3.30.310.10">
    <property type="entry name" value="TATA-Binding Protein"/>
    <property type="match status" value="1"/>
</dbReference>
<feature type="binding site" evidence="8">
    <location>
        <position position="52"/>
    </location>
    <ligand>
        <name>a 1,2-diacyl-sn-glycero-3-phospho-(1D-myo-inositol-3,4,5-trisphosphate)</name>
        <dbReference type="ChEBI" id="CHEBI:57836"/>
    </ligand>
</feature>
<dbReference type="SUPFAM" id="SSF49348">
    <property type="entry name" value="Clathrin adaptor appendage domain"/>
    <property type="match status" value="1"/>
</dbReference>
<dbReference type="Gene3D" id="2.60.40.1230">
    <property type="match status" value="1"/>
</dbReference>
<dbReference type="FunFam" id="1.25.10.10:FF:000020">
    <property type="entry name" value="AP-2 complex subunit alpha"/>
    <property type="match status" value="1"/>
</dbReference>
<dbReference type="GO" id="GO:0035615">
    <property type="term" value="F:clathrin adaptor activity"/>
    <property type="evidence" value="ECO:0007669"/>
    <property type="project" value="InterPro"/>
</dbReference>
<evidence type="ECO:0000313" key="12">
    <source>
        <dbReference type="Proteomes" id="UP001165289"/>
    </source>
</evidence>
<keyword evidence="4 7" id="KW-0653">Protein transport</keyword>
<dbReference type="InterPro" id="IPR017104">
    <property type="entry name" value="AP2_complex_asu"/>
</dbReference>
<comment type="subcellular location">
    <subcellularLocation>
        <location evidence="1">Membrane</location>
        <location evidence="1">Coated pit</location>
        <topology evidence="1">Peripheral membrane protein</topology>
        <orientation evidence="1">Cytoplasmic side</orientation>
    </subcellularLocation>
</comment>
<feature type="binding site" evidence="8">
    <location>
        <position position="42"/>
    </location>
    <ligand>
        <name>a 1,2-diacyl-sn-glycero-3-phospho-(1D-myo-inositol-3,4,5-trisphosphate)</name>
        <dbReference type="ChEBI" id="CHEBI:57836"/>
    </ligand>
</feature>